<organism evidence="1 2">
    <name type="scientific">Mucilaginibacter gynuensis</name>
    <dbReference type="NCBI Taxonomy" id="1302236"/>
    <lineage>
        <taxon>Bacteria</taxon>
        <taxon>Pseudomonadati</taxon>
        <taxon>Bacteroidota</taxon>
        <taxon>Sphingobacteriia</taxon>
        <taxon>Sphingobacteriales</taxon>
        <taxon>Sphingobacteriaceae</taxon>
        <taxon>Mucilaginibacter</taxon>
    </lineage>
</organism>
<comment type="caution">
    <text evidence="1">The sequence shown here is derived from an EMBL/GenBank/DDBJ whole genome shotgun (WGS) entry which is preliminary data.</text>
</comment>
<keyword evidence="2" id="KW-1185">Reference proteome</keyword>
<protein>
    <submittedName>
        <fullName evidence="1">Uncharacterized protein</fullName>
    </submittedName>
</protein>
<dbReference type="EMBL" id="BAABFT010000032">
    <property type="protein sequence ID" value="GAA4341642.1"/>
    <property type="molecule type" value="Genomic_DNA"/>
</dbReference>
<sequence length="96" mass="10933">MVVKLNLLYNLNNAIMIKQCKNCSNATGTVAELLSIYENGDTPRMMNVLTETVAHDENLHQEDRCQLARVMHLLIAMMKEKVDDQSEQLTEIRKVG</sequence>
<accession>A0ABP8HN31</accession>
<gene>
    <name evidence="1" type="ORF">GCM10023149_54100</name>
</gene>
<proteinExistence type="predicted"/>
<dbReference type="Proteomes" id="UP001500582">
    <property type="component" value="Unassembled WGS sequence"/>
</dbReference>
<name>A0ABP8HN31_9SPHI</name>
<evidence type="ECO:0000313" key="1">
    <source>
        <dbReference type="EMBL" id="GAA4341642.1"/>
    </source>
</evidence>
<evidence type="ECO:0000313" key="2">
    <source>
        <dbReference type="Proteomes" id="UP001500582"/>
    </source>
</evidence>
<reference evidence="2" key="1">
    <citation type="journal article" date="2019" name="Int. J. Syst. Evol. Microbiol.">
        <title>The Global Catalogue of Microorganisms (GCM) 10K type strain sequencing project: providing services to taxonomists for standard genome sequencing and annotation.</title>
        <authorList>
            <consortium name="The Broad Institute Genomics Platform"/>
            <consortium name="The Broad Institute Genome Sequencing Center for Infectious Disease"/>
            <person name="Wu L."/>
            <person name="Ma J."/>
        </authorList>
    </citation>
    <scope>NUCLEOTIDE SEQUENCE [LARGE SCALE GENOMIC DNA]</scope>
    <source>
        <strain evidence="2">JCM 17705</strain>
    </source>
</reference>